<accession>A0A1J5P788</accession>
<evidence type="ECO:0000313" key="1">
    <source>
        <dbReference type="EMBL" id="OIQ67449.1"/>
    </source>
</evidence>
<protein>
    <submittedName>
        <fullName evidence="1">Uncharacterized protein</fullName>
    </submittedName>
</protein>
<gene>
    <name evidence="1" type="ORF">GALL_509690</name>
</gene>
<sequence>MMSGACPPPAPSVWNAWIVRPWNAAIVSSTKPDSFSVSVWIITCTSNRSATERQVSIAAGVVPQSSCSFKQDAPARSISSSACGWEALPLPANARFTGSPSAACNIRARCHGPGVQVVAAVPVAGPVPPPTSVVIPAAIASSTCCGQMK</sequence>
<dbReference type="EMBL" id="MLJW01005918">
    <property type="protein sequence ID" value="OIQ67449.1"/>
    <property type="molecule type" value="Genomic_DNA"/>
</dbReference>
<comment type="caution">
    <text evidence="1">The sequence shown here is derived from an EMBL/GenBank/DDBJ whole genome shotgun (WGS) entry which is preliminary data.</text>
</comment>
<name>A0A1J5P788_9ZZZZ</name>
<dbReference type="AlphaFoldDB" id="A0A1J5P788"/>
<proteinExistence type="predicted"/>
<organism evidence="1">
    <name type="scientific">mine drainage metagenome</name>
    <dbReference type="NCBI Taxonomy" id="410659"/>
    <lineage>
        <taxon>unclassified sequences</taxon>
        <taxon>metagenomes</taxon>
        <taxon>ecological metagenomes</taxon>
    </lineage>
</organism>
<reference evidence="1" key="1">
    <citation type="submission" date="2016-10" db="EMBL/GenBank/DDBJ databases">
        <title>Sequence of Gallionella enrichment culture.</title>
        <authorList>
            <person name="Poehlein A."/>
            <person name="Muehling M."/>
            <person name="Daniel R."/>
        </authorList>
    </citation>
    <scope>NUCLEOTIDE SEQUENCE</scope>
</reference>